<evidence type="ECO:0000256" key="3">
    <source>
        <dbReference type="ARBA" id="ARBA00023145"/>
    </source>
</evidence>
<reference evidence="9" key="1">
    <citation type="submission" date="2025-08" db="UniProtKB">
        <authorList>
            <consortium name="Ensembl"/>
        </authorList>
    </citation>
    <scope>IDENTIFICATION</scope>
</reference>
<dbReference type="GO" id="GO:0006508">
    <property type="term" value="P:proteolysis"/>
    <property type="evidence" value="ECO:0007669"/>
    <property type="project" value="InterPro"/>
</dbReference>
<evidence type="ECO:0000313" key="9">
    <source>
        <dbReference type="Ensembl" id="ENSGMOP00000046467.1"/>
    </source>
</evidence>
<dbReference type="PRINTS" id="PR00722">
    <property type="entry name" value="CHYMOTRYPSIN"/>
</dbReference>
<dbReference type="InterPro" id="IPR009003">
    <property type="entry name" value="Peptidase_S1_PA"/>
</dbReference>
<evidence type="ECO:0000256" key="1">
    <source>
        <dbReference type="ARBA" id="ARBA00004239"/>
    </source>
</evidence>
<evidence type="ECO:0000256" key="5">
    <source>
        <dbReference type="ARBA" id="ARBA00036320"/>
    </source>
</evidence>
<dbReference type="GeneTree" id="ENSGT01030000234551"/>
<proteinExistence type="predicted"/>
<dbReference type="GO" id="GO:0004252">
    <property type="term" value="F:serine-type endopeptidase activity"/>
    <property type="evidence" value="ECO:0007669"/>
    <property type="project" value="UniProtKB-EC"/>
</dbReference>
<dbReference type="InterPro" id="IPR018114">
    <property type="entry name" value="TRYPSIN_HIS"/>
</dbReference>
<accession>A0A8C5BJE0</accession>
<organism evidence="9 10">
    <name type="scientific">Gadus morhua</name>
    <name type="common">Atlantic cod</name>
    <dbReference type="NCBI Taxonomy" id="8049"/>
    <lineage>
        <taxon>Eukaryota</taxon>
        <taxon>Metazoa</taxon>
        <taxon>Chordata</taxon>
        <taxon>Craniata</taxon>
        <taxon>Vertebrata</taxon>
        <taxon>Euteleostomi</taxon>
        <taxon>Actinopterygii</taxon>
        <taxon>Neopterygii</taxon>
        <taxon>Teleostei</taxon>
        <taxon>Neoteleostei</taxon>
        <taxon>Acanthomorphata</taxon>
        <taxon>Zeiogadaria</taxon>
        <taxon>Gadariae</taxon>
        <taxon>Gadiformes</taxon>
        <taxon>Gadoidei</taxon>
        <taxon>Gadidae</taxon>
        <taxon>Gadus</taxon>
    </lineage>
</organism>
<comment type="catalytic activity">
    <reaction evidence="5">
        <text>Preferential cleavage: Arg-|-Xaa, Lys-|-Xaa.</text>
        <dbReference type="EC" id="3.4.21.4"/>
    </reaction>
</comment>
<dbReference type="PROSITE" id="PS50240">
    <property type="entry name" value="TRYPSIN_DOM"/>
    <property type="match status" value="1"/>
</dbReference>
<dbReference type="Gene3D" id="2.40.10.10">
    <property type="entry name" value="Trypsin-like serine proteases"/>
    <property type="match status" value="3"/>
</dbReference>
<dbReference type="InterPro" id="IPR043504">
    <property type="entry name" value="Peptidase_S1_PA_chymotrypsin"/>
</dbReference>
<dbReference type="FunFam" id="2.40.10.10:FF:000005">
    <property type="entry name" value="Serine protease 37"/>
    <property type="match status" value="1"/>
</dbReference>
<dbReference type="SUPFAM" id="SSF50494">
    <property type="entry name" value="Trypsin-like serine proteases"/>
    <property type="match status" value="2"/>
</dbReference>
<keyword evidence="3" id="KW-0865">Zymogen</keyword>
<gene>
    <name evidence="9" type="primary">LOC115555207</name>
</gene>
<dbReference type="Ensembl" id="ENSGMOT00000045399.1">
    <property type="protein sequence ID" value="ENSGMOP00000046467.1"/>
    <property type="gene ID" value="ENSGMOG00000007191.2"/>
</dbReference>
<feature type="domain" description="Peptidase S1" evidence="8">
    <location>
        <begin position="25"/>
        <end position="325"/>
    </location>
</feature>
<feature type="chain" id="PRO_5034153693" description="trypsin" evidence="7">
    <location>
        <begin position="23"/>
        <end position="325"/>
    </location>
</feature>
<evidence type="ECO:0000256" key="7">
    <source>
        <dbReference type="SAM" id="SignalP"/>
    </source>
</evidence>
<evidence type="ECO:0000256" key="6">
    <source>
        <dbReference type="ARBA" id="ARBA00038868"/>
    </source>
</evidence>
<keyword evidence="10" id="KW-1185">Reference proteome</keyword>
<evidence type="ECO:0000256" key="4">
    <source>
        <dbReference type="ARBA" id="ARBA00023157"/>
    </source>
</evidence>
<dbReference type="Proteomes" id="UP000694546">
    <property type="component" value="Chromosome 12"/>
</dbReference>
<comment type="subcellular location">
    <subcellularLocation>
        <location evidence="1">Secreted</location>
        <location evidence="1">Extracellular space</location>
    </subcellularLocation>
</comment>
<keyword evidence="2 7" id="KW-0732">Signal</keyword>
<evidence type="ECO:0000313" key="10">
    <source>
        <dbReference type="Proteomes" id="UP000694546"/>
    </source>
</evidence>
<reference evidence="9" key="2">
    <citation type="submission" date="2025-09" db="UniProtKB">
        <authorList>
            <consortium name="Ensembl"/>
        </authorList>
    </citation>
    <scope>IDENTIFICATION</scope>
</reference>
<dbReference type="AlphaFoldDB" id="A0A8C5BJE0"/>
<dbReference type="SMART" id="SM00020">
    <property type="entry name" value="Tryp_SPc"/>
    <property type="match status" value="1"/>
</dbReference>
<dbReference type="InterPro" id="IPR001254">
    <property type="entry name" value="Trypsin_dom"/>
</dbReference>
<protein>
    <recommendedName>
        <fullName evidence="6">trypsin</fullName>
        <ecNumber evidence="6">3.4.21.4</ecNumber>
    </recommendedName>
</protein>
<feature type="signal peptide" evidence="7">
    <location>
        <begin position="1"/>
        <end position="22"/>
    </location>
</feature>
<name>A0A8C5BJE0_GADMO</name>
<dbReference type="PROSITE" id="PS00134">
    <property type="entry name" value="TRYPSIN_HIS"/>
    <property type="match status" value="1"/>
</dbReference>
<dbReference type="GO" id="GO:0005576">
    <property type="term" value="C:extracellular region"/>
    <property type="evidence" value="ECO:0007669"/>
    <property type="project" value="UniProtKB-SubCell"/>
</dbReference>
<evidence type="ECO:0000259" key="8">
    <source>
        <dbReference type="PROSITE" id="PS50240"/>
    </source>
</evidence>
<dbReference type="EC" id="3.4.21.4" evidence="6"/>
<dbReference type="PANTHER" id="PTHR24271:SF81">
    <property type="entry name" value="GRANZYME B"/>
    <property type="match status" value="1"/>
</dbReference>
<sequence length="325" mass="36765">MALHNTLVVLMLVLSLRGQVQTGKIIGGHPAVPHGRPYMVLLERRMWNDETKFCGGFLISDQFVVTAAHCQARIYNVYVGLHKFKNDQTTKAIQVCQAIPHEDFNEKTILNDLMLLQLSEKVNFTDHVRPINLASRGDPLPQRCMVSRWGFSEENPNEMARELREVNVRPINLASRGDHLPQRCIVSGWGFSEENPNEMASELREVNVTLVKHTLPADRHVYTSLGESGPSNVSDNLIIHIIFIHIWLLLHKSKVDPKANSYVQLYVSVSSESVGAVCSNLFMCDYRETLAVHLFVKVKWRTVLCQAAHRNSNCTLKSQTILVGF</sequence>
<keyword evidence="4" id="KW-1015">Disulfide bond</keyword>
<evidence type="ECO:0000256" key="2">
    <source>
        <dbReference type="ARBA" id="ARBA00022729"/>
    </source>
</evidence>
<dbReference type="PANTHER" id="PTHR24271">
    <property type="entry name" value="KALLIKREIN-RELATED"/>
    <property type="match status" value="1"/>
</dbReference>
<dbReference type="Pfam" id="PF00089">
    <property type="entry name" value="Trypsin"/>
    <property type="match status" value="1"/>
</dbReference>
<dbReference type="CDD" id="cd00190">
    <property type="entry name" value="Tryp_SPc"/>
    <property type="match status" value="1"/>
</dbReference>
<dbReference type="InterPro" id="IPR001314">
    <property type="entry name" value="Peptidase_S1A"/>
</dbReference>